<dbReference type="AlphaFoldDB" id="A0A1Q9DYZ6"/>
<sequence>MVAPLAWLVRRSLGRAWLQIVSLVGRACVNRGCLLGFVGWILWQLGRHIHDMRRVPEQAAAADSSDEEQSQPGESDEDVDERREIAFQNALDGCEGL</sequence>
<protein>
    <submittedName>
        <fullName evidence="2">Uncharacterized protein</fullName>
    </submittedName>
</protein>
<evidence type="ECO:0000313" key="3">
    <source>
        <dbReference type="Proteomes" id="UP000186817"/>
    </source>
</evidence>
<dbReference type="Proteomes" id="UP000186817">
    <property type="component" value="Unassembled WGS sequence"/>
</dbReference>
<proteinExistence type="predicted"/>
<accession>A0A1Q9DYZ6</accession>
<dbReference type="OrthoDB" id="422775at2759"/>
<comment type="caution">
    <text evidence="2">The sequence shown here is derived from an EMBL/GenBank/DDBJ whole genome shotgun (WGS) entry which is preliminary data.</text>
</comment>
<reference evidence="2 3" key="1">
    <citation type="submission" date="2016-02" db="EMBL/GenBank/DDBJ databases">
        <title>Genome analysis of coral dinoflagellate symbionts highlights evolutionary adaptations to a symbiotic lifestyle.</title>
        <authorList>
            <person name="Aranda M."/>
            <person name="Li Y."/>
            <person name="Liew Y.J."/>
            <person name="Baumgarten S."/>
            <person name="Simakov O."/>
            <person name="Wilson M."/>
            <person name="Piel J."/>
            <person name="Ashoor H."/>
            <person name="Bougouffa S."/>
            <person name="Bajic V.B."/>
            <person name="Ryu T."/>
            <person name="Ravasi T."/>
            <person name="Bayer T."/>
            <person name="Micklem G."/>
            <person name="Kim H."/>
            <person name="Bhak J."/>
            <person name="Lajeunesse T.C."/>
            <person name="Voolstra C.R."/>
        </authorList>
    </citation>
    <scope>NUCLEOTIDE SEQUENCE [LARGE SCALE GENOMIC DNA]</scope>
    <source>
        <strain evidence="2 3">CCMP2467</strain>
    </source>
</reference>
<keyword evidence="3" id="KW-1185">Reference proteome</keyword>
<feature type="region of interest" description="Disordered" evidence="1">
    <location>
        <begin position="56"/>
        <end position="82"/>
    </location>
</feature>
<feature type="compositionally biased region" description="Acidic residues" evidence="1">
    <location>
        <begin position="64"/>
        <end position="79"/>
    </location>
</feature>
<evidence type="ECO:0000256" key="1">
    <source>
        <dbReference type="SAM" id="MobiDB-lite"/>
    </source>
</evidence>
<evidence type="ECO:0000313" key="2">
    <source>
        <dbReference type="EMBL" id="OLQ00359.1"/>
    </source>
</evidence>
<organism evidence="2 3">
    <name type="scientific">Symbiodinium microadriaticum</name>
    <name type="common">Dinoflagellate</name>
    <name type="synonym">Zooxanthella microadriatica</name>
    <dbReference type="NCBI Taxonomy" id="2951"/>
    <lineage>
        <taxon>Eukaryota</taxon>
        <taxon>Sar</taxon>
        <taxon>Alveolata</taxon>
        <taxon>Dinophyceae</taxon>
        <taxon>Suessiales</taxon>
        <taxon>Symbiodiniaceae</taxon>
        <taxon>Symbiodinium</taxon>
    </lineage>
</organism>
<dbReference type="EMBL" id="LSRX01000331">
    <property type="protein sequence ID" value="OLQ00359.1"/>
    <property type="molecule type" value="Genomic_DNA"/>
</dbReference>
<gene>
    <name evidence="2" type="ORF">AK812_SmicGene16986</name>
</gene>
<name>A0A1Q9DYZ6_SYMMI</name>